<organism evidence="9 10">
    <name type="scientific">Entotheonella factor</name>
    <dbReference type="NCBI Taxonomy" id="1429438"/>
    <lineage>
        <taxon>Bacteria</taxon>
        <taxon>Pseudomonadati</taxon>
        <taxon>Nitrospinota/Tectimicrobiota group</taxon>
        <taxon>Candidatus Tectimicrobiota</taxon>
        <taxon>Candidatus Entotheonellia</taxon>
        <taxon>Candidatus Entotheonellales</taxon>
        <taxon>Candidatus Entotheonellaceae</taxon>
        <taxon>Candidatus Entotheonella</taxon>
    </lineage>
</organism>
<accession>W4L7C3</accession>
<keyword evidence="10" id="KW-1185">Reference proteome</keyword>
<evidence type="ECO:0000313" key="10">
    <source>
        <dbReference type="Proteomes" id="UP000019141"/>
    </source>
</evidence>
<keyword evidence="2 7" id="KW-0813">Transport</keyword>
<dbReference type="GO" id="GO:0005886">
    <property type="term" value="C:plasma membrane"/>
    <property type="evidence" value="ECO:0007669"/>
    <property type="project" value="UniProtKB-SubCell"/>
</dbReference>
<gene>
    <name evidence="9" type="ORF">ETSY1_37720</name>
</gene>
<comment type="similarity">
    <text evidence="7">Belongs to the binding-protein-dependent transport system permease family.</text>
</comment>
<dbReference type="InterPro" id="IPR000515">
    <property type="entry name" value="MetI-like"/>
</dbReference>
<name>W4L7C3_ENTF1</name>
<evidence type="ECO:0000256" key="2">
    <source>
        <dbReference type="ARBA" id="ARBA00022448"/>
    </source>
</evidence>
<feature type="transmembrane region" description="Helical" evidence="7">
    <location>
        <begin position="95"/>
        <end position="115"/>
    </location>
</feature>
<dbReference type="PANTHER" id="PTHR32243:SF18">
    <property type="entry name" value="INNER MEMBRANE ABC TRANSPORTER PERMEASE PROTEIN YCJP"/>
    <property type="match status" value="1"/>
</dbReference>
<dbReference type="AlphaFoldDB" id="W4L7C3"/>
<comment type="caution">
    <text evidence="9">The sequence shown here is derived from an EMBL/GenBank/DDBJ whole genome shotgun (WGS) entry which is preliminary data.</text>
</comment>
<proteinExistence type="inferred from homology"/>
<comment type="subcellular location">
    <subcellularLocation>
        <location evidence="1 7">Cell membrane</location>
        <topology evidence="1 7">Multi-pass membrane protein</topology>
    </subcellularLocation>
</comment>
<feature type="transmembrane region" description="Helical" evidence="7">
    <location>
        <begin position="203"/>
        <end position="228"/>
    </location>
</feature>
<evidence type="ECO:0000256" key="7">
    <source>
        <dbReference type="RuleBase" id="RU363032"/>
    </source>
</evidence>
<protein>
    <recommendedName>
        <fullName evidence="8">ABC transmembrane type-1 domain-containing protein</fullName>
    </recommendedName>
</protein>
<dbReference type="PROSITE" id="PS50928">
    <property type="entry name" value="ABC_TM1"/>
    <property type="match status" value="1"/>
</dbReference>
<keyword evidence="6 7" id="KW-0472">Membrane</keyword>
<reference evidence="9 10" key="1">
    <citation type="journal article" date="2014" name="Nature">
        <title>An environmental bacterial taxon with a large and distinct metabolic repertoire.</title>
        <authorList>
            <person name="Wilson M.C."/>
            <person name="Mori T."/>
            <person name="Ruckert C."/>
            <person name="Uria A.R."/>
            <person name="Helf M.J."/>
            <person name="Takada K."/>
            <person name="Gernert C."/>
            <person name="Steffens U.A."/>
            <person name="Heycke N."/>
            <person name="Schmitt S."/>
            <person name="Rinke C."/>
            <person name="Helfrich E.J."/>
            <person name="Brachmann A.O."/>
            <person name="Gurgui C."/>
            <person name="Wakimoto T."/>
            <person name="Kracht M."/>
            <person name="Crusemann M."/>
            <person name="Hentschel U."/>
            <person name="Abe I."/>
            <person name="Matsunaga S."/>
            <person name="Kalinowski J."/>
            <person name="Takeyama H."/>
            <person name="Piel J."/>
        </authorList>
    </citation>
    <scope>NUCLEOTIDE SEQUENCE [LARGE SCALE GENOMIC DNA]</scope>
    <source>
        <strain evidence="10">TSY1</strain>
    </source>
</reference>
<evidence type="ECO:0000256" key="1">
    <source>
        <dbReference type="ARBA" id="ARBA00004651"/>
    </source>
</evidence>
<feature type="transmembrane region" description="Helical" evidence="7">
    <location>
        <begin position="162"/>
        <end position="183"/>
    </location>
</feature>
<dbReference type="SUPFAM" id="SSF161098">
    <property type="entry name" value="MetI-like"/>
    <property type="match status" value="1"/>
</dbReference>
<evidence type="ECO:0000256" key="3">
    <source>
        <dbReference type="ARBA" id="ARBA00022475"/>
    </source>
</evidence>
<keyword evidence="4 7" id="KW-0812">Transmembrane</keyword>
<dbReference type="Gene3D" id="1.10.3720.10">
    <property type="entry name" value="MetI-like"/>
    <property type="match status" value="1"/>
</dbReference>
<evidence type="ECO:0000256" key="6">
    <source>
        <dbReference type="ARBA" id="ARBA00023136"/>
    </source>
</evidence>
<evidence type="ECO:0000256" key="5">
    <source>
        <dbReference type="ARBA" id="ARBA00022989"/>
    </source>
</evidence>
<evidence type="ECO:0000256" key="4">
    <source>
        <dbReference type="ARBA" id="ARBA00022692"/>
    </source>
</evidence>
<feature type="domain" description="ABC transmembrane type-1" evidence="8">
    <location>
        <begin position="91"/>
        <end position="282"/>
    </location>
</feature>
<dbReference type="HOGENOM" id="CLU_016047_1_2_7"/>
<sequence length="297" mass="33055">MRRQTASPLVAGLSLPLPKSVADHLSPSRVAVMGLVALVMLIVAFPLLWMISTSLKPGAEVLAWPPYFLPKSPTLDNFHRLFTETNFLTYFKNSVLCAAFSTFCAIVIGTMGGYSLTRFRYWGREKIAMMSLLTYMFPPIVLIIPFFVFFRTLGLTNSYLGLILAYVSFSLPFSVWLLRAFFLSIPLELEEAAMVDGANRFQAIVHVVMPLALPGIIATSIFTFIVAWNDYLFARILMGQEELKTIPVGVQDFFNMAVIDWGLIMAAGMMITIPALIFFVSSQKYLIEGWGTGAVKG</sequence>
<evidence type="ECO:0000313" key="9">
    <source>
        <dbReference type="EMBL" id="ETW93784.1"/>
    </source>
</evidence>
<keyword evidence="5 7" id="KW-1133">Transmembrane helix</keyword>
<dbReference type="InterPro" id="IPR050901">
    <property type="entry name" value="BP-dep_ABC_trans_perm"/>
</dbReference>
<dbReference type="EMBL" id="AZHW01001174">
    <property type="protein sequence ID" value="ETW93784.1"/>
    <property type="molecule type" value="Genomic_DNA"/>
</dbReference>
<dbReference type="PANTHER" id="PTHR32243">
    <property type="entry name" value="MALTOSE TRANSPORT SYSTEM PERMEASE-RELATED"/>
    <property type="match status" value="1"/>
</dbReference>
<dbReference type="Proteomes" id="UP000019141">
    <property type="component" value="Unassembled WGS sequence"/>
</dbReference>
<dbReference type="CDD" id="cd06261">
    <property type="entry name" value="TM_PBP2"/>
    <property type="match status" value="1"/>
</dbReference>
<dbReference type="Pfam" id="PF00528">
    <property type="entry name" value="BPD_transp_1"/>
    <property type="match status" value="1"/>
</dbReference>
<feature type="transmembrane region" description="Helical" evidence="7">
    <location>
        <begin position="32"/>
        <end position="51"/>
    </location>
</feature>
<feature type="transmembrane region" description="Helical" evidence="7">
    <location>
        <begin position="127"/>
        <end position="150"/>
    </location>
</feature>
<feature type="transmembrane region" description="Helical" evidence="7">
    <location>
        <begin position="261"/>
        <end position="280"/>
    </location>
</feature>
<evidence type="ECO:0000259" key="8">
    <source>
        <dbReference type="PROSITE" id="PS50928"/>
    </source>
</evidence>
<dbReference type="GO" id="GO:0055085">
    <property type="term" value="P:transmembrane transport"/>
    <property type="evidence" value="ECO:0007669"/>
    <property type="project" value="InterPro"/>
</dbReference>
<dbReference type="InterPro" id="IPR035906">
    <property type="entry name" value="MetI-like_sf"/>
</dbReference>
<keyword evidence="3" id="KW-1003">Cell membrane</keyword>